<evidence type="ECO:0008006" key="4">
    <source>
        <dbReference type="Google" id="ProtNLM"/>
    </source>
</evidence>
<feature type="chain" id="PRO_5038535840" description="Tetratricopeptide repeat protein" evidence="1">
    <location>
        <begin position="30"/>
        <end position="422"/>
    </location>
</feature>
<evidence type="ECO:0000256" key="1">
    <source>
        <dbReference type="SAM" id="SignalP"/>
    </source>
</evidence>
<dbReference type="RefSeq" id="WP_273380656.1">
    <property type="nucleotide sequence ID" value="NZ_PIUK01000179.1"/>
</dbReference>
<accession>A0A953I5W2</accession>
<protein>
    <recommendedName>
        <fullName evidence="4">Tetratricopeptide repeat protein</fullName>
    </recommendedName>
</protein>
<proteinExistence type="predicted"/>
<evidence type="ECO:0000313" key="2">
    <source>
        <dbReference type="EMBL" id="MBY6277437.1"/>
    </source>
</evidence>
<dbReference type="EMBL" id="PIUK01000179">
    <property type="protein sequence ID" value="MBY6277437.1"/>
    <property type="molecule type" value="Genomic_DNA"/>
</dbReference>
<organism evidence="2 3">
    <name type="scientific">Symbiobacterium thermophilum</name>
    <dbReference type="NCBI Taxonomy" id="2734"/>
    <lineage>
        <taxon>Bacteria</taxon>
        <taxon>Bacillati</taxon>
        <taxon>Bacillota</taxon>
        <taxon>Clostridia</taxon>
        <taxon>Eubacteriales</taxon>
        <taxon>Symbiobacteriaceae</taxon>
        <taxon>Symbiobacterium</taxon>
    </lineage>
</organism>
<gene>
    <name evidence="2" type="ORF">CWE10_14725</name>
</gene>
<sequence>MHTNPRRFAAAALSTILLLAAGCAAPAQPAVTVPDDGPDTEVDAALDRIQRLPTREEWQERIARALNEGQGTLEQALYDLAGRSFRDDEAPWLAADLDGDGEAEYVLAAEVREGDGRDGAAALCVADRRGGSWAVECAPPVDPSADLWLMEPHLHTAADLAGAGRPQIVWFRREMIATGPQPHHVFVTAWEPGRFTHLPGRMVLSNARVAVDGAEIVLAGTSRRNTYLPVTQRIDRYRYVEGEFRLVDRRFAEHPENGYARLWDGLVAEDVGRVDDALAAYRQAMDPTLPAHAGSILRYGAPPRELTAEEMDRFGEALRTFARFRVGALLLAEGRNEEARAALDPGARGGEPAVPAAYAGLLEATAGAADRPGVCRAAAAWAAANPAFLQALNLGVGTEPWTPEILCGHIDIDDRGPWETEG</sequence>
<name>A0A953I5W2_SYMTR</name>
<dbReference type="PROSITE" id="PS51257">
    <property type="entry name" value="PROKAR_LIPOPROTEIN"/>
    <property type="match status" value="1"/>
</dbReference>
<evidence type="ECO:0000313" key="3">
    <source>
        <dbReference type="Proteomes" id="UP000732377"/>
    </source>
</evidence>
<dbReference type="AlphaFoldDB" id="A0A953I5W2"/>
<keyword evidence="1" id="KW-0732">Signal</keyword>
<feature type="signal peptide" evidence="1">
    <location>
        <begin position="1"/>
        <end position="29"/>
    </location>
</feature>
<dbReference type="Proteomes" id="UP000732377">
    <property type="component" value="Unassembled WGS sequence"/>
</dbReference>
<reference evidence="2" key="1">
    <citation type="submission" date="2017-11" db="EMBL/GenBank/DDBJ databases">
        <title>Three new genomes from thermophilic consortium.</title>
        <authorList>
            <person name="Quaggio R."/>
            <person name="Amgarten D."/>
            <person name="Setubal J.C."/>
        </authorList>
    </citation>
    <scope>NUCLEOTIDE SEQUENCE</scope>
    <source>
        <strain evidence="2">ZCTH01-B2</strain>
    </source>
</reference>
<comment type="caution">
    <text evidence="2">The sequence shown here is derived from an EMBL/GenBank/DDBJ whole genome shotgun (WGS) entry which is preliminary data.</text>
</comment>